<dbReference type="InterPro" id="IPR012340">
    <property type="entry name" value="NA-bd_OB-fold"/>
</dbReference>
<evidence type="ECO:0000256" key="1">
    <source>
        <dbReference type="SAM" id="SignalP"/>
    </source>
</evidence>
<evidence type="ECO:0000259" key="2">
    <source>
        <dbReference type="Pfam" id="PF02721"/>
    </source>
</evidence>
<dbReference type="Pfam" id="PF02721">
    <property type="entry name" value="DUF223"/>
    <property type="match status" value="1"/>
</dbReference>
<keyword evidence="4" id="KW-1185">Reference proteome</keyword>
<comment type="caution">
    <text evidence="3">The sequence shown here is derived from an EMBL/GenBank/DDBJ whole genome shotgun (WGS) entry which is preliminary data.</text>
</comment>
<keyword evidence="1" id="KW-0732">Signal</keyword>
<dbReference type="Gene3D" id="2.40.50.140">
    <property type="entry name" value="Nucleic acid-binding proteins"/>
    <property type="match status" value="1"/>
</dbReference>
<dbReference type="InterPro" id="IPR003871">
    <property type="entry name" value="RFA1B/D_OB_1st"/>
</dbReference>
<dbReference type="AlphaFoldDB" id="A0A445DUR6"/>
<sequence>MHPPIEAWKLKVRILRLWVVLSFGNHECEKIQATIKKQLLNRFKYYIVEGQVYRMANFTVVSNHGSYRATSHKFKLVFLHRTTVVPVGEDVILKTCFNMFPFSELLNMTQDYDFLVGMYNHCAILLFKLCLFGKNVIGLLTSVGRSERICKRGENWENNCARINFKRQNVNGIQLLFIANEGKVVSLEDDYMKLTRRCTIEEL</sequence>
<accession>A0A445DUR6</accession>
<dbReference type="EMBL" id="SDMP01000003">
    <property type="protein sequence ID" value="RYR66942.1"/>
    <property type="molecule type" value="Genomic_DNA"/>
</dbReference>
<reference evidence="3 4" key="1">
    <citation type="submission" date="2019-01" db="EMBL/GenBank/DDBJ databases">
        <title>Sequencing of cultivated peanut Arachis hypogaea provides insights into genome evolution and oil improvement.</title>
        <authorList>
            <person name="Chen X."/>
        </authorList>
    </citation>
    <scope>NUCLEOTIDE SEQUENCE [LARGE SCALE GENOMIC DNA]</scope>
    <source>
        <strain evidence="4">cv. Fuhuasheng</strain>
        <tissue evidence="3">Leaves</tissue>
    </source>
</reference>
<evidence type="ECO:0000313" key="4">
    <source>
        <dbReference type="Proteomes" id="UP000289738"/>
    </source>
</evidence>
<protein>
    <recommendedName>
        <fullName evidence="2">Replication protein A 70 kDa DNA-binding subunit B/D first OB fold domain-containing protein</fullName>
    </recommendedName>
</protein>
<feature type="chain" id="PRO_5019512938" description="Replication protein A 70 kDa DNA-binding subunit B/D first OB fold domain-containing protein" evidence="1">
    <location>
        <begin position="25"/>
        <end position="203"/>
    </location>
</feature>
<dbReference type="CDD" id="cd04480">
    <property type="entry name" value="RPA1_DBD_A_like"/>
    <property type="match status" value="1"/>
</dbReference>
<evidence type="ECO:0000313" key="3">
    <source>
        <dbReference type="EMBL" id="RYR66942.1"/>
    </source>
</evidence>
<dbReference type="SUPFAM" id="SSF50249">
    <property type="entry name" value="Nucleic acid-binding proteins"/>
    <property type="match status" value="1"/>
</dbReference>
<dbReference type="Proteomes" id="UP000289738">
    <property type="component" value="Chromosome A03"/>
</dbReference>
<organism evidence="3 4">
    <name type="scientific">Arachis hypogaea</name>
    <name type="common">Peanut</name>
    <dbReference type="NCBI Taxonomy" id="3818"/>
    <lineage>
        <taxon>Eukaryota</taxon>
        <taxon>Viridiplantae</taxon>
        <taxon>Streptophyta</taxon>
        <taxon>Embryophyta</taxon>
        <taxon>Tracheophyta</taxon>
        <taxon>Spermatophyta</taxon>
        <taxon>Magnoliopsida</taxon>
        <taxon>eudicotyledons</taxon>
        <taxon>Gunneridae</taxon>
        <taxon>Pentapetalae</taxon>
        <taxon>rosids</taxon>
        <taxon>fabids</taxon>
        <taxon>Fabales</taxon>
        <taxon>Fabaceae</taxon>
        <taxon>Papilionoideae</taxon>
        <taxon>50 kb inversion clade</taxon>
        <taxon>dalbergioids sensu lato</taxon>
        <taxon>Dalbergieae</taxon>
        <taxon>Pterocarpus clade</taxon>
        <taxon>Arachis</taxon>
    </lineage>
</organism>
<name>A0A445DUR6_ARAHY</name>
<feature type="domain" description="Replication protein A 70 kDa DNA-binding subunit B/D first OB fold" evidence="2">
    <location>
        <begin position="1"/>
        <end position="86"/>
    </location>
</feature>
<feature type="signal peptide" evidence="1">
    <location>
        <begin position="1"/>
        <end position="24"/>
    </location>
</feature>
<gene>
    <name evidence="3" type="ORF">Ahy_A03g013137</name>
</gene>
<proteinExistence type="predicted"/>